<accession>X1CXG6</accession>
<gene>
    <name evidence="2" type="ORF">S01H4_56356</name>
</gene>
<reference evidence="2" key="1">
    <citation type="journal article" date="2014" name="Front. Microbiol.">
        <title>High frequency of phylogenetically diverse reductive dehalogenase-homologous genes in deep subseafloor sedimentary metagenomes.</title>
        <authorList>
            <person name="Kawai M."/>
            <person name="Futagami T."/>
            <person name="Toyoda A."/>
            <person name="Takaki Y."/>
            <person name="Nishi S."/>
            <person name="Hori S."/>
            <person name="Arai W."/>
            <person name="Tsubouchi T."/>
            <person name="Morono Y."/>
            <person name="Uchiyama I."/>
            <person name="Ito T."/>
            <person name="Fujiyama A."/>
            <person name="Inagaki F."/>
            <person name="Takami H."/>
        </authorList>
    </citation>
    <scope>NUCLEOTIDE SEQUENCE</scope>
    <source>
        <strain evidence="2">Expedition CK06-06</strain>
    </source>
</reference>
<feature type="non-terminal residue" evidence="2">
    <location>
        <position position="1"/>
    </location>
</feature>
<evidence type="ECO:0000313" key="2">
    <source>
        <dbReference type="EMBL" id="GAH13196.1"/>
    </source>
</evidence>
<proteinExistence type="predicted"/>
<name>X1CXG6_9ZZZZ</name>
<dbReference type="EMBL" id="BART01032647">
    <property type="protein sequence ID" value="GAH13196.1"/>
    <property type="molecule type" value="Genomic_DNA"/>
</dbReference>
<feature type="domain" description="Straight fiber protein PB4 spike" evidence="1">
    <location>
        <begin position="60"/>
        <end position="136"/>
    </location>
</feature>
<dbReference type="InterPro" id="IPR057549">
    <property type="entry name" value="PB4_spike"/>
</dbReference>
<comment type="caution">
    <text evidence="2">The sequence shown here is derived from an EMBL/GenBank/DDBJ whole genome shotgun (WGS) entry which is preliminary data.</text>
</comment>
<sequence length="242" mass="24966">AAFAANTITATEIAGNTITAAQIAAVTITAAEIVAGTITGAQITGAALSAIYADLGTITAGNITLNASGFIRTSGKDNYADTTAGIFFGYDTDAYKLNLGSATEYIKWDGSNVSISSAQANAITIKSGGDIQLESGGDINFVGSSYTTAINANATGSEFQIIPDTDNAVLLQLGARVGNRFQQIYSAAYSDIHLEVDDGTDFSGMTVDLDGSAQRISMIFRDGMALSKALRAVSQTGTSQYF</sequence>
<organism evidence="2">
    <name type="scientific">marine sediment metagenome</name>
    <dbReference type="NCBI Taxonomy" id="412755"/>
    <lineage>
        <taxon>unclassified sequences</taxon>
        <taxon>metagenomes</taxon>
        <taxon>ecological metagenomes</taxon>
    </lineage>
</organism>
<evidence type="ECO:0000259" key="1">
    <source>
        <dbReference type="Pfam" id="PF24168"/>
    </source>
</evidence>
<dbReference type="Pfam" id="PF24168">
    <property type="entry name" value="PB4_spike"/>
    <property type="match status" value="1"/>
</dbReference>
<protein>
    <recommendedName>
        <fullName evidence="1">Straight fiber protein PB4 spike domain-containing protein</fullName>
    </recommendedName>
</protein>
<dbReference type="AlphaFoldDB" id="X1CXG6"/>
<feature type="non-terminal residue" evidence="2">
    <location>
        <position position="242"/>
    </location>
</feature>